<dbReference type="Pfam" id="PF09261">
    <property type="entry name" value="Alpha-mann_mid"/>
    <property type="match status" value="1"/>
</dbReference>
<dbReference type="EMBL" id="JARQDZ010000001">
    <property type="protein sequence ID" value="MDT2981145.1"/>
    <property type="molecule type" value="Genomic_DNA"/>
</dbReference>
<dbReference type="Gene3D" id="2.70.98.30">
    <property type="entry name" value="Golgi alpha-mannosidase II, domain 4"/>
    <property type="match status" value="1"/>
</dbReference>
<reference evidence="6 7" key="1">
    <citation type="submission" date="2023-03" db="EMBL/GenBank/DDBJ databases">
        <authorList>
            <person name="Shen W."/>
            <person name="Cai J."/>
        </authorList>
    </citation>
    <scope>NUCLEOTIDE SEQUENCE [LARGE SCALE GENOMIC DNA]</scope>
    <source>
        <strain evidence="6 7">B516</strain>
    </source>
</reference>
<dbReference type="InterPro" id="IPR011682">
    <property type="entry name" value="Glyco_hydro_38_C"/>
</dbReference>
<dbReference type="CDD" id="cd10789">
    <property type="entry name" value="GH38N_AMII_ER_cytosolic"/>
    <property type="match status" value="1"/>
</dbReference>
<accession>A0ABD5FFR7</accession>
<dbReference type="PANTHER" id="PTHR46017:SF1">
    <property type="entry name" value="ALPHA-MANNOSIDASE 2C1"/>
    <property type="match status" value="1"/>
</dbReference>
<dbReference type="RefSeq" id="WP_311956701.1">
    <property type="nucleotide sequence ID" value="NZ_JARQDZ010000001.1"/>
</dbReference>
<dbReference type="Gene3D" id="1.20.1270.50">
    <property type="entry name" value="Glycoside hydrolase family 38, central domain"/>
    <property type="match status" value="1"/>
</dbReference>
<dbReference type="Pfam" id="PF07748">
    <property type="entry name" value="Glyco_hydro_38C"/>
    <property type="match status" value="1"/>
</dbReference>
<dbReference type="PANTHER" id="PTHR46017">
    <property type="entry name" value="ALPHA-MANNOSIDASE 2C1"/>
    <property type="match status" value="1"/>
</dbReference>
<dbReference type="Pfam" id="PF17677">
    <property type="entry name" value="Glyco_hydro38C2"/>
    <property type="match status" value="1"/>
</dbReference>
<evidence type="ECO:0000313" key="6">
    <source>
        <dbReference type="EMBL" id="MDT2981145.1"/>
    </source>
</evidence>
<evidence type="ECO:0000259" key="5">
    <source>
        <dbReference type="SMART" id="SM00872"/>
    </source>
</evidence>
<keyword evidence="3" id="KW-0378">Hydrolase</keyword>
<dbReference type="InterPro" id="IPR015341">
    <property type="entry name" value="Glyco_hydro_38_cen"/>
</dbReference>
<dbReference type="InterPro" id="IPR011330">
    <property type="entry name" value="Glyco_hydro/deAcase_b/a-brl"/>
</dbReference>
<dbReference type="GO" id="GO:0046872">
    <property type="term" value="F:metal ion binding"/>
    <property type="evidence" value="ECO:0007669"/>
    <property type="project" value="UniProtKB-KW"/>
</dbReference>
<comment type="caution">
    <text evidence="6">The sequence shown here is derived from an EMBL/GenBank/DDBJ whole genome shotgun (WGS) entry which is preliminary data.</text>
</comment>
<dbReference type="SUPFAM" id="SSF88713">
    <property type="entry name" value="Glycoside hydrolase/deacetylase"/>
    <property type="match status" value="1"/>
</dbReference>
<dbReference type="InterPro" id="IPR041147">
    <property type="entry name" value="GH38_C"/>
</dbReference>
<dbReference type="Proteomes" id="UP001253851">
    <property type="component" value="Unassembled WGS sequence"/>
</dbReference>
<evidence type="ECO:0000256" key="4">
    <source>
        <dbReference type="ARBA" id="ARBA00023295"/>
    </source>
</evidence>
<keyword evidence="4" id="KW-0326">Glycosidase</keyword>
<sequence length="1029" mass="119236">MKDPFHTTKKLTKRIAELKAYRFQKVQDLTMWSAKEDKSKTEKHPPEEWDFTLSVSDFWQGRDRYIWAHHELTVPEEEDLWLLIDFGRTGGGYNSGFESLLLIDGEPYQGVDSNHTEIFLADHYRGKTIRLDLKLWSGLEGGGAEVIQRHEFRQACLAKRHLAADDCFFLADMMAKTIDGLPENEPIRYKLLNLLDDAFRLIQWQVPGSISFYHSVEEADHYLNQELQKIPKLSEITVTAIGHTHIDVAWLWRLKHTGEKAVRSFSTVLRLMEQYPEYIFLQTQPQLYKYVKESYPALYEKIKKRIKEGRWEVDGAMWLEADCNIPSGESLVRQILHGKKFVKEEFDKEMHFLWLPDVFGYSWALPQILKKSGIETFMTTKISWNQYNRMPHDTFYWRGIDGTDILTHFITTPVDGKTDEWAEEWFYTYNGTLSPETVQGIYDGYQDKRLNQEFLLSYGHGDGGGGVTREMLENRRRLDQIPGLPQVKTGKAKAFFERLHQTVEQNKALVSRWDGELYLEYHRGTYTSQAFVKKMNRKAEIALRELEILYTCLAASKEDEYPKDSLFETWETVLRNQFHDIIPGSSIKEVYQDHRAEFAVVTQTIQQLFEKLNGPASQKYTVINTAGWSRNELVELPLLQEGRFIDSQGKELPAYFDGEKQSVLVANVPPLSQVMIEFQPIAENKDIKPLAVFTEGALETDRLRILWETSGNLISIFDKKLGREMLEGKGNVFQLFEDKPLNYDAWDIDSFYQEKATVLQANQIRLSSNNALYASVVFEYTFGNSQIHQEMRVYAHTQRIDFLTNVSWHERQQLLKVNFDAAIRSTEAVFDIQYGNVKRATHANTSWQLAQFETVGHQWADLSEKYSGVSLLNDCKYGYAVKENQLSLTLLKGAIYPDPLADDGDHKFTYSFYAHEHDAIDGGTMEEAWSLNSPLTVINGEHSWLLPLQIDCETSVTIDAIKQAETGKGWILRLHDHTGGTRKVTLQLPSSFWQETDLMEIPLNNEQWKDKVSFTLSPFEIKTFHFYLD</sequence>
<dbReference type="SUPFAM" id="SSF88688">
    <property type="entry name" value="Families 57/38 glycoside transferase middle domain"/>
    <property type="match status" value="1"/>
</dbReference>
<dbReference type="InterPro" id="IPR011013">
    <property type="entry name" value="Gal_mutarotase_sf_dom"/>
</dbReference>
<evidence type="ECO:0000256" key="2">
    <source>
        <dbReference type="ARBA" id="ARBA00022723"/>
    </source>
</evidence>
<dbReference type="FunFam" id="1.20.1270.50:FF:000004">
    <property type="entry name" value="alpha-mannosidase 2C1 isoform X1"/>
    <property type="match status" value="1"/>
</dbReference>
<proteinExistence type="inferred from homology"/>
<dbReference type="InterPro" id="IPR028995">
    <property type="entry name" value="Glyco_hydro_57/38_cen_sf"/>
</dbReference>
<dbReference type="InterPro" id="IPR037094">
    <property type="entry name" value="Glyco_hydro_38_cen_sf"/>
</dbReference>
<protein>
    <submittedName>
        <fullName evidence="6">Alpha-mannosidase</fullName>
    </submittedName>
</protein>
<evidence type="ECO:0000313" key="7">
    <source>
        <dbReference type="Proteomes" id="UP001253851"/>
    </source>
</evidence>
<dbReference type="InterPro" id="IPR000602">
    <property type="entry name" value="Glyco_hydro_38_N"/>
</dbReference>
<dbReference type="Pfam" id="PF01074">
    <property type="entry name" value="Glyco_hydro_38N"/>
    <property type="match status" value="1"/>
</dbReference>
<dbReference type="GO" id="GO:0016798">
    <property type="term" value="F:hydrolase activity, acting on glycosyl bonds"/>
    <property type="evidence" value="ECO:0007669"/>
    <property type="project" value="UniProtKB-KW"/>
</dbReference>
<dbReference type="SMART" id="SM00872">
    <property type="entry name" value="Alpha-mann_mid"/>
    <property type="match status" value="1"/>
</dbReference>
<evidence type="ECO:0000256" key="3">
    <source>
        <dbReference type="ARBA" id="ARBA00022801"/>
    </source>
</evidence>
<organism evidence="6 7">
    <name type="scientific">Enterococcus casseliflavus</name>
    <name type="common">Enterococcus flavescens</name>
    <dbReference type="NCBI Taxonomy" id="37734"/>
    <lineage>
        <taxon>Bacteria</taxon>
        <taxon>Bacillati</taxon>
        <taxon>Bacillota</taxon>
        <taxon>Bacilli</taxon>
        <taxon>Lactobacillales</taxon>
        <taxon>Enterococcaceae</taxon>
        <taxon>Enterococcus</taxon>
    </lineage>
</organism>
<dbReference type="FunFam" id="3.20.110.10:FF:000002">
    <property type="entry name" value="alpha-mannosidase 2C1 isoform X1"/>
    <property type="match status" value="1"/>
</dbReference>
<name>A0ABD5FFR7_ENTCA</name>
<dbReference type="Gene3D" id="2.60.40.2220">
    <property type="match status" value="1"/>
</dbReference>
<dbReference type="AlphaFoldDB" id="A0ABD5FFR7"/>
<dbReference type="FunFam" id="2.70.98.30:FF:000010">
    <property type="entry name" value="Cytosolic alpha-mannosidase"/>
    <property type="match status" value="1"/>
</dbReference>
<dbReference type="Gene3D" id="3.20.110.10">
    <property type="entry name" value="Glycoside hydrolase 38, N terminal domain"/>
    <property type="match status" value="1"/>
</dbReference>
<feature type="domain" description="Glycoside hydrolase family 38 central" evidence="5">
    <location>
        <begin position="520"/>
        <end position="598"/>
    </location>
</feature>
<keyword evidence="2" id="KW-0479">Metal-binding</keyword>
<evidence type="ECO:0000256" key="1">
    <source>
        <dbReference type="ARBA" id="ARBA00009792"/>
    </source>
</evidence>
<gene>
    <name evidence="6" type="ORF">P7I34_00630</name>
</gene>
<comment type="similarity">
    <text evidence="1">Belongs to the glycosyl hydrolase 38 family.</text>
</comment>
<dbReference type="InterPro" id="IPR027291">
    <property type="entry name" value="Glyco_hydro_38_N_sf"/>
</dbReference>
<dbReference type="SUPFAM" id="SSF74650">
    <property type="entry name" value="Galactose mutarotase-like"/>
    <property type="match status" value="1"/>
</dbReference>